<dbReference type="RefSeq" id="WP_345648740.1">
    <property type="nucleotide sequence ID" value="NZ_BAABEP010000027.1"/>
</dbReference>
<name>A0ABP7FFW5_9ACTN</name>
<evidence type="ECO:0000256" key="7">
    <source>
        <dbReference type="SAM" id="Phobius"/>
    </source>
</evidence>
<reference evidence="10" key="1">
    <citation type="journal article" date="2019" name="Int. J. Syst. Evol. Microbiol.">
        <title>The Global Catalogue of Microorganisms (GCM) 10K type strain sequencing project: providing services to taxonomists for standard genome sequencing and annotation.</title>
        <authorList>
            <consortium name="The Broad Institute Genomics Platform"/>
            <consortium name="The Broad Institute Genome Sequencing Center for Infectious Disease"/>
            <person name="Wu L."/>
            <person name="Ma J."/>
        </authorList>
    </citation>
    <scope>NUCLEOTIDE SEQUENCE [LARGE SCALE GENOMIC DNA]</scope>
    <source>
        <strain evidence="10">JCM 30846</strain>
    </source>
</reference>
<protein>
    <recommendedName>
        <fullName evidence="8">RDD domain-containing protein</fullName>
    </recommendedName>
</protein>
<keyword evidence="5 7" id="KW-0472">Membrane</keyword>
<accession>A0ABP7FFW5</accession>
<evidence type="ECO:0000256" key="6">
    <source>
        <dbReference type="SAM" id="MobiDB-lite"/>
    </source>
</evidence>
<dbReference type="PANTHER" id="PTHR36115">
    <property type="entry name" value="PROLINE-RICH ANTIGEN HOMOLOG-RELATED"/>
    <property type="match status" value="1"/>
</dbReference>
<feature type="transmembrane region" description="Helical" evidence="7">
    <location>
        <begin position="148"/>
        <end position="166"/>
    </location>
</feature>
<dbReference type="Pfam" id="PF06271">
    <property type="entry name" value="RDD"/>
    <property type="match status" value="1"/>
</dbReference>
<dbReference type="EMBL" id="BAABEP010000027">
    <property type="protein sequence ID" value="GAA3737482.1"/>
    <property type="molecule type" value="Genomic_DNA"/>
</dbReference>
<sequence length="245" mass="25554">MSNDQPPSGQPPEDDPFLKRPQPPRQPPPGDSAPPPGEGPYGQPPSGPYGGGEGPYGGGQGGGPYGQGGGPYGGGSFGEPYGGADPLAGMPPLAPFGTRLVARIIDALIIAIPLAVISLAANGFDLSTSNGQSEADRLGDEFNTGTQWLWTLISLVVYIGYDTLMTRSRGQTLGKRWLGLRVGMLADGSVPGTGPSLLRATVLWLPALLCCYCIWWIVIALTIVSSRPYKQGWHDKAAKTVVVTA</sequence>
<evidence type="ECO:0000256" key="1">
    <source>
        <dbReference type="ARBA" id="ARBA00004651"/>
    </source>
</evidence>
<comment type="caution">
    <text evidence="9">The sequence shown here is derived from an EMBL/GenBank/DDBJ whole genome shotgun (WGS) entry which is preliminary data.</text>
</comment>
<evidence type="ECO:0000259" key="8">
    <source>
        <dbReference type="Pfam" id="PF06271"/>
    </source>
</evidence>
<evidence type="ECO:0000256" key="3">
    <source>
        <dbReference type="ARBA" id="ARBA00022692"/>
    </source>
</evidence>
<gene>
    <name evidence="9" type="ORF">GCM10023082_38390</name>
</gene>
<evidence type="ECO:0000256" key="4">
    <source>
        <dbReference type="ARBA" id="ARBA00022989"/>
    </source>
</evidence>
<dbReference type="Proteomes" id="UP001499884">
    <property type="component" value="Unassembled WGS sequence"/>
</dbReference>
<feature type="region of interest" description="Disordered" evidence="6">
    <location>
        <begin position="1"/>
        <end position="77"/>
    </location>
</feature>
<feature type="transmembrane region" description="Helical" evidence="7">
    <location>
        <begin position="204"/>
        <end position="224"/>
    </location>
</feature>
<keyword evidence="4 7" id="KW-1133">Transmembrane helix</keyword>
<feature type="domain" description="RDD" evidence="8">
    <location>
        <begin position="94"/>
        <end position="239"/>
    </location>
</feature>
<keyword evidence="2" id="KW-1003">Cell membrane</keyword>
<feature type="transmembrane region" description="Helical" evidence="7">
    <location>
        <begin position="100"/>
        <end position="121"/>
    </location>
</feature>
<proteinExistence type="predicted"/>
<keyword evidence="3 7" id="KW-0812">Transmembrane</keyword>
<feature type="compositionally biased region" description="Gly residues" evidence="6">
    <location>
        <begin position="48"/>
        <end position="77"/>
    </location>
</feature>
<evidence type="ECO:0000313" key="9">
    <source>
        <dbReference type="EMBL" id="GAA3737482.1"/>
    </source>
</evidence>
<dbReference type="InterPro" id="IPR051791">
    <property type="entry name" value="Pra-immunoreactive"/>
</dbReference>
<organism evidence="9 10">
    <name type="scientific">Streptomyces tremellae</name>
    <dbReference type="NCBI Taxonomy" id="1124239"/>
    <lineage>
        <taxon>Bacteria</taxon>
        <taxon>Bacillati</taxon>
        <taxon>Actinomycetota</taxon>
        <taxon>Actinomycetes</taxon>
        <taxon>Kitasatosporales</taxon>
        <taxon>Streptomycetaceae</taxon>
        <taxon>Streptomyces</taxon>
    </lineage>
</organism>
<evidence type="ECO:0000256" key="5">
    <source>
        <dbReference type="ARBA" id="ARBA00023136"/>
    </source>
</evidence>
<evidence type="ECO:0000313" key="10">
    <source>
        <dbReference type="Proteomes" id="UP001499884"/>
    </source>
</evidence>
<keyword evidence="10" id="KW-1185">Reference proteome</keyword>
<dbReference type="InterPro" id="IPR010432">
    <property type="entry name" value="RDD"/>
</dbReference>
<feature type="compositionally biased region" description="Pro residues" evidence="6">
    <location>
        <begin position="21"/>
        <end position="47"/>
    </location>
</feature>
<comment type="subcellular location">
    <subcellularLocation>
        <location evidence="1">Cell membrane</location>
        <topology evidence="1">Multi-pass membrane protein</topology>
    </subcellularLocation>
</comment>
<evidence type="ECO:0000256" key="2">
    <source>
        <dbReference type="ARBA" id="ARBA00022475"/>
    </source>
</evidence>
<dbReference type="PANTHER" id="PTHR36115:SF4">
    <property type="entry name" value="MEMBRANE PROTEIN"/>
    <property type="match status" value="1"/>
</dbReference>